<evidence type="ECO:0000259" key="1">
    <source>
        <dbReference type="Pfam" id="PF04545"/>
    </source>
</evidence>
<reference evidence="2" key="1">
    <citation type="submission" date="2020-08" db="EMBL/GenBank/DDBJ databases">
        <title>Genome public.</title>
        <authorList>
            <person name="Liu C."/>
            <person name="Sun Q."/>
        </authorList>
    </citation>
    <scope>NUCLEOTIDE SEQUENCE</scope>
    <source>
        <strain evidence="2">NSJ-12</strain>
    </source>
</reference>
<evidence type="ECO:0000313" key="3">
    <source>
        <dbReference type="Proteomes" id="UP000655830"/>
    </source>
</evidence>
<dbReference type="InterPro" id="IPR013324">
    <property type="entry name" value="RNA_pol_sigma_r3/r4-like"/>
</dbReference>
<feature type="domain" description="RNA polymerase sigma-70 region 4" evidence="1">
    <location>
        <begin position="101"/>
        <end position="149"/>
    </location>
</feature>
<name>A0A926IER8_9FIRM</name>
<dbReference type="InterPro" id="IPR036388">
    <property type="entry name" value="WH-like_DNA-bd_sf"/>
</dbReference>
<gene>
    <name evidence="2" type="ORF">H8718_16290</name>
</gene>
<evidence type="ECO:0000313" key="2">
    <source>
        <dbReference type="EMBL" id="MBC8581077.1"/>
    </source>
</evidence>
<dbReference type="EMBL" id="JACRSY010000036">
    <property type="protein sequence ID" value="MBC8581077.1"/>
    <property type="molecule type" value="Genomic_DNA"/>
</dbReference>
<keyword evidence="3" id="KW-1185">Reference proteome</keyword>
<dbReference type="InterPro" id="IPR007630">
    <property type="entry name" value="RNA_pol_sigma70_r4"/>
</dbReference>
<dbReference type="GO" id="GO:0006352">
    <property type="term" value="P:DNA-templated transcription initiation"/>
    <property type="evidence" value="ECO:0007669"/>
    <property type="project" value="InterPro"/>
</dbReference>
<dbReference type="Proteomes" id="UP000655830">
    <property type="component" value="Unassembled WGS sequence"/>
</dbReference>
<dbReference type="SUPFAM" id="SSF88659">
    <property type="entry name" value="Sigma3 and sigma4 domains of RNA polymerase sigma factors"/>
    <property type="match status" value="1"/>
</dbReference>
<organism evidence="2 3">
    <name type="scientific">Zhenhengia yiwuensis</name>
    <dbReference type="NCBI Taxonomy" id="2763666"/>
    <lineage>
        <taxon>Bacteria</taxon>
        <taxon>Bacillati</taxon>
        <taxon>Bacillota</taxon>
        <taxon>Clostridia</taxon>
        <taxon>Lachnospirales</taxon>
        <taxon>Lachnospiraceae</taxon>
        <taxon>Zhenhengia</taxon>
    </lineage>
</organism>
<dbReference type="GO" id="GO:0003700">
    <property type="term" value="F:DNA-binding transcription factor activity"/>
    <property type="evidence" value="ECO:0007669"/>
    <property type="project" value="InterPro"/>
</dbReference>
<protein>
    <recommendedName>
        <fullName evidence="1">RNA polymerase sigma-70 region 4 domain-containing protein</fullName>
    </recommendedName>
</protein>
<dbReference type="Gene3D" id="1.10.10.10">
    <property type="entry name" value="Winged helix-like DNA-binding domain superfamily/Winged helix DNA-binding domain"/>
    <property type="match status" value="1"/>
</dbReference>
<proteinExistence type="predicted"/>
<comment type="caution">
    <text evidence="2">The sequence shown here is derived from an EMBL/GenBank/DDBJ whole genome shotgun (WGS) entry which is preliminary data.</text>
</comment>
<sequence length="152" mass="17717">MKTYKEMEEMLSSYPIIKAEIDILKIDLEILREEATRENKISILGGRGYDSIVPGRSTVHNVVSTVEKAVVGDISVVDKEIFEILDKIKEKERVILRMDKVLDTLSEKQRRLVELRYFKKYTVEEVADYLDVTGSTITRRSRKVLDRFRMMA</sequence>
<dbReference type="CDD" id="cd06171">
    <property type="entry name" value="Sigma70_r4"/>
    <property type="match status" value="1"/>
</dbReference>
<dbReference type="AlphaFoldDB" id="A0A926IER8"/>
<accession>A0A926IER8</accession>
<dbReference type="RefSeq" id="WP_249333807.1">
    <property type="nucleotide sequence ID" value="NZ_JACRSY010000036.1"/>
</dbReference>
<dbReference type="Pfam" id="PF04545">
    <property type="entry name" value="Sigma70_r4"/>
    <property type="match status" value="1"/>
</dbReference>